<dbReference type="RefSeq" id="WP_153217733.1">
    <property type="nucleotide sequence ID" value="NZ_WIBF01000019.1"/>
</dbReference>
<keyword evidence="2" id="KW-1185">Reference proteome</keyword>
<dbReference type="EMBL" id="WIBF01000019">
    <property type="protein sequence ID" value="MQQ10613.1"/>
    <property type="molecule type" value="Genomic_DNA"/>
</dbReference>
<reference evidence="1 2" key="1">
    <citation type="submission" date="2019-10" db="EMBL/GenBank/DDBJ databases">
        <title>Epibacterium sp. nov., isolated from seawater.</title>
        <authorList>
            <person name="Zhang X."/>
            <person name="Li N."/>
        </authorList>
    </citation>
    <scope>NUCLEOTIDE SEQUENCE [LARGE SCALE GENOMIC DNA]</scope>
    <source>
        <strain evidence="1 2">SM1979</strain>
    </source>
</reference>
<protein>
    <recommendedName>
        <fullName evidence="3">Type VI secretion protein</fullName>
    </recommendedName>
</protein>
<evidence type="ECO:0008006" key="3">
    <source>
        <dbReference type="Google" id="ProtNLM"/>
    </source>
</evidence>
<dbReference type="Gene3D" id="2.60.200.60">
    <property type="match status" value="2"/>
</dbReference>
<dbReference type="CDD" id="cd14738">
    <property type="entry name" value="PAAR_2"/>
    <property type="match status" value="1"/>
</dbReference>
<gene>
    <name evidence="1" type="ORF">GFB49_19340</name>
</gene>
<evidence type="ECO:0000313" key="2">
    <source>
        <dbReference type="Proteomes" id="UP000444174"/>
    </source>
</evidence>
<sequence length="100" mass="9868">MPGKPVSLLGDHHVCPLVNPGPVPHVGGPVVNPGQGIVRIAGRPVAVVGGKTLCVGVPCSDAITSGSAIVRIAGKPVTRLGDSTSHGGKLVVGIPFVRAS</sequence>
<accession>A0A843YN58</accession>
<dbReference type="AlphaFoldDB" id="A0A843YN58"/>
<organism evidence="1 2">
    <name type="scientific">Tritonibacter litoralis</name>
    <dbReference type="NCBI Taxonomy" id="2662264"/>
    <lineage>
        <taxon>Bacteria</taxon>
        <taxon>Pseudomonadati</taxon>
        <taxon>Pseudomonadota</taxon>
        <taxon>Alphaproteobacteria</taxon>
        <taxon>Rhodobacterales</taxon>
        <taxon>Paracoccaceae</taxon>
        <taxon>Tritonibacter</taxon>
    </lineage>
</organism>
<dbReference type="Proteomes" id="UP000444174">
    <property type="component" value="Unassembled WGS sequence"/>
</dbReference>
<comment type="caution">
    <text evidence="1">The sequence shown here is derived from an EMBL/GenBank/DDBJ whole genome shotgun (WGS) entry which is preliminary data.</text>
</comment>
<name>A0A843YN58_9RHOB</name>
<evidence type="ECO:0000313" key="1">
    <source>
        <dbReference type="EMBL" id="MQQ10613.1"/>
    </source>
</evidence>
<dbReference type="Pfam" id="PF05488">
    <property type="entry name" value="PAAR_motif"/>
    <property type="match status" value="1"/>
</dbReference>
<proteinExistence type="predicted"/>
<dbReference type="InterPro" id="IPR008727">
    <property type="entry name" value="PAAR_motif"/>
</dbReference>